<dbReference type="AlphaFoldDB" id="A0A9Q1EUW2"/>
<evidence type="ECO:0000313" key="6">
    <source>
        <dbReference type="Proteomes" id="UP001152622"/>
    </source>
</evidence>
<comment type="caution">
    <text evidence="5">The sequence shown here is derived from an EMBL/GenBank/DDBJ whole genome shotgun (WGS) entry which is preliminary data.</text>
</comment>
<gene>
    <name evidence="5" type="ORF">SKAU_G00296730</name>
</gene>
<organism evidence="5 6">
    <name type="scientific">Synaphobranchus kaupii</name>
    <name type="common">Kaup's arrowtooth eel</name>
    <dbReference type="NCBI Taxonomy" id="118154"/>
    <lineage>
        <taxon>Eukaryota</taxon>
        <taxon>Metazoa</taxon>
        <taxon>Chordata</taxon>
        <taxon>Craniata</taxon>
        <taxon>Vertebrata</taxon>
        <taxon>Euteleostomi</taxon>
        <taxon>Actinopterygii</taxon>
        <taxon>Neopterygii</taxon>
        <taxon>Teleostei</taxon>
        <taxon>Anguilliformes</taxon>
        <taxon>Synaphobranchidae</taxon>
        <taxon>Synaphobranchus</taxon>
    </lineage>
</organism>
<dbReference type="OrthoDB" id="694479at2759"/>
<dbReference type="Gene3D" id="3.80.10.10">
    <property type="entry name" value="Ribonuclease Inhibitor"/>
    <property type="match status" value="2"/>
</dbReference>
<dbReference type="SMART" id="SM00369">
    <property type="entry name" value="LRR_TYP"/>
    <property type="match status" value="8"/>
</dbReference>
<keyword evidence="2" id="KW-0677">Repeat</keyword>
<evidence type="ECO:0000256" key="4">
    <source>
        <dbReference type="SAM" id="SignalP"/>
    </source>
</evidence>
<evidence type="ECO:0000256" key="1">
    <source>
        <dbReference type="ARBA" id="ARBA00022614"/>
    </source>
</evidence>
<proteinExistence type="predicted"/>
<dbReference type="InterPro" id="IPR050541">
    <property type="entry name" value="LRR_TM_domain-containing"/>
</dbReference>
<name>A0A9Q1EUW2_SYNKA</name>
<dbReference type="SUPFAM" id="SSF52058">
    <property type="entry name" value="L domain-like"/>
    <property type="match status" value="1"/>
</dbReference>
<keyword evidence="3" id="KW-0812">Transmembrane</keyword>
<feature type="chain" id="PRO_5040506744" evidence="4">
    <location>
        <begin position="20"/>
        <end position="351"/>
    </location>
</feature>
<dbReference type="Proteomes" id="UP001152622">
    <property type="component" value="Chromosome 12"/>
</dbReference>
<dbReference type="Pfam" id="PF13855">
    <property type="entry name" value="LRR_8"/>
    <property type="match status" value="2"/>
</dbReference>
<dbReference type="InterPro" id="IPR032675">
    <property type="entry name" value="LRR_dom_sf"/>
</dbReference>
<evidence type="ECO:0000256" key="3">
    <source>
        <dbReference type="SAM" id="Phobius"/>
    </source>
</evidence>
<sequence>MLGLLALLFFCQYLPRGSTECPANSSSCYESSGLVDCHNKSFTRVPQGLPHSAWFLDLSGNDLVELRAGSFDGLWSLRVLVLSNNGLQLLHNKALCHLSFLQKLDMSGNKLRRLPPDFSRCLAALRELRLDGNDLERLEPPSLDNLENLEKLDLRRNRVRTVAPRALWGLARLRRLYLQGNQLVTVQDGTLAMVLSLEVLLLGDNNITDIETEALTPLRRLSLLSLEGNRLRRLEFTTFLNLQTDGTHLRLSGNPWRCNCDLHRVFSKLQSVRRLHVDDYGNVTCSEPAQLAHIPLARVDSHLCMAETITVLVIAVTVLVTVVAAIVMAEHNRRKGRDSESESDFLDFQEK</sequence>
<protein>
    <submittedName>
        <fullName evidence="5">Uncharacterized protein</fullName>
    </submittedName>
</protein>
<feature type="signal peptide" evidence="4">
    <location>
        <begin position="1"/>
        <end position="19"/>
    </location>
</feature>
<dbReference type="EMBL" id="JAINUF010000012">
    <property type="protein sequence ID" value="KAJ8345480.1"/>
    <property type="molecule type" value="Genomic_DNA"/>
</dbReference>
<keyword evidence="1" id="KW-0433">Leucine-rich repeat</keyword>
<keyword evidence="4" id="KW-0732">Signal</keyword>
<dbReference type="GO" id="GO:0005886">
    <property type="term" value="C:plasma membrane"/>
    <property type="evidence" value="ECO:0007669"/>
    <property type="project" value="TreeGrafter"/>
</dbReference>
<keyword evidence="3" id="KW-0472">Membrane</keyword>
<evidence type="ECO:0000313" key="5">
    <source>
        <dbReference type="EMBL" id="KAJ8345480.1"/>
    </source>
</evidence>
<dbReference type="InterPro" id="IPR001611">
    <property type="entry name" value="Leu-rich_rpt"/>
</dbReference>
<keyword evidence="6" id="KW-1185">Reference proteome</keyword>
<dbReference type="PANTHER" id="PTHR24369:SF211">
    <property type="entry name" value="LEUCINE-RICH REPEAT-CONTAINING PROTEIN 15-LIKE"/>
    <property type="match status" value="1"/>
</dbReference>
<reference evidence="5" key="1">
    <citation type="journal article" date="2023" name="Science">
        <title>Genome structures resolve the early diversification of teleost fishes.</title>
        <authorList>
            <person name="Parey E."/>
            <person name="Louis A."/>
            <person name="Montfort J."/>
            <person name="Bouchez O."/>
            <person name="Roques C."/>
            <person name="Iampietro C."/>
            <person name="Lluch J."/>
            <person name="Castinel A."/>
            <person name="Donnadieu C."/>
            <person name="Desvignes T."/>
            <person name="Floi Bucao C."/>
            <person name="Jouanno E."/>
            <person name="Wen M."/>
            <person name="Mejri S."/>
            <person name="Dirks R."/>
            <person name="Jansen H."/>
            <person name="Henkel C."/>
            <person name="Chen W.J."/>
            <person name="Zahm M."/>
            <person name="Cabau C."/>
            <person name="Klopp C."/>
            <person name="Thompson A.W."/>
            <person name="Robinson-Rechavi M."/>
            <person name="Braasch I."/>
            <person name="Lecointre G."/>
            <person name="Bobe J."/>
            <person name="Postlethwait J.H."/>
            <person name="Berthelot C."/>
            <person name="Roest Crollius H."/>
            <person name="Guiguen Y."/>
        </authorList>
    </citation>
    <scope>NUCLEOTIDE SEQUENCE</scope>
    <source>
        <strain evidence="5">WJC10195</strain>
    </source>
</reference>
<feature type="transmembrane region" description="Helical" evidence="3">
    <location>
        <begin position="309"/>
        <end position="329"/>
    </location>
</feature>
<dbReference type="PANTHER" id="PTHR24369">
    <property type="entry name" value="ANTIGEN BSP, PUTATIVE-RELATED"/>
    <property type="match status" value="1"/>
</dbReference>
<evidence type="ECO:0000256" key="2">
    <source>
        <dbReference type="ARBA" id="ARBA00022737"/>
    </source>
</evidence>
<dbReference type="PROSITE" id="PS51450">
    <property type="entry name" value="LRR"/>
    <property type="match status" value="1"/>
</dbReference>
<accession>A0A9Q1EUW2</accession>
<dbReference type="InterPro" id="IPR003591">
    <property type="entry name" value="Leu-rich_rpt_typical-subtyp"/>
</dbReference>
<keyword evidence="3" id="KW-1133">Transmembrane helix</keyword>